<gene>
    <name evidence="2" type="ORF">L0C25_13000</name>
</gene>
<protein>
    <submittedName>
        <fullName evidence="2">DUF1772 domain-containing protein</fullName>
    </submittedName>
</protein>
<dbReference type="RefSeq" id="WP_271632084.1">
    <property type="nucleotide sequence ID" value="NZ_CP094970.1"/>
</dbReference>
<feature type="transmembrane region" description="Helical" evidence="1">
    <location>
        <begin position="155"/>
        <end position="174"/>
    </location>
</feature>
<keyword evidence="3" id="KW-1185">Reference proteome</keyword>
<feature type="transmembrane region" description="Helical" evidence="1">
    <location>
        <begin position="97"/>
        <end position="118"/>
    </location>
</feature>
<name>A0AA46TE12_9ACTN</name>
<sequence length="179" mass="19434">MTYTATQHQQRTDTGALRTVILFVATITTGLLAGIFVDWSNTIMPGLGDVDDRTFVATFRALDEAITNPLFLSALMGAPLLIALSIALHFRADQRPVLIWVGVAMIAYLVMLAVTFGANVPVNEDLKAAGHLQSSADFAAARAQFDETTWSAWNAVRAISSTIAFGCLAWALLIHRRVR</sequence>
<dbReference type="Proteomes" id="UP001164390">
    <property type="component" value="Chromosome"/>
</dbReference>
<feature type="transmembrane region" description="Helical" evidence="1">
    <location>
        <begin position="20"/>
        <end position="37"/>
    </location>
</feature>
<dbReference type="KEGG" id="sgrg:L0C25_13000"/>
<keyword evidence="1" id="KW-0472">Membrane</keyword>
<organism evidence="2 3">
    <name type="scientific">Solicola gregarius</name>
    <dbReference type="NCBI Taxonomy" id="2908642"/>
    <lineage>
        <taxon>Bacteria</taxon>
        <taxon>Bacillati</taxon>
        <taxon>Actinomycetota</taxon>
        <taxon>Actinomycetes</taxon>
        <taxon>Propionibacteriales</taxon>
        <taxon>Nocardioidaceae</taxon>
        <taxon>Solicola</taxon>
    </lineage>
</organism>
<dbReference type="InterPro" id="IPR013901">
    <property type="entry name" value="Anthrone_oxy"/>
</dbReference>
<keyword evidence="1" id="KW-0812">Transmembrane</keyword>
<evidence type="ECO:0000313" key="2">
    <source>
        <dbReference type="EMBL" id="UYM03475.1"/>
    </source>
</evidence>
<reference evidence="2" key="1">
    <citation type="submission" date="2022-01" db="EMBL/GenBank/DDBJ databases">
        <title>Nocardioidaceae gen. sp. A5X3R13.</title>
        <authorList>
            <person name="Lopez Marin M.A."/>
            <person name="Uhlik O."/>
        </authorList>
    </citation>
    <scope>NUCLEOTIDE SEQUENCE</scope>
    <source>
        <strain evidence="2">A5X3R13</strain>
    </source>
</reference>
<keyword evidence="1" id="KW-1133">Transmembrane helix</keyword>
<evidence type="ECO:0000313" key="3">
    <source>
        <dbReference type="Proteomes" id="UP001164390"/>
    </source>
</evidence>
<dbReference type="AlphaFoldDB" id="A0AA46TE12"/>
<evidence type="ECO:0000256" key="1">
    <source>
        <dbReference type="SAM" id="Phobius"/>
    </source>
</evidence>
<proteinExistence type="predicted"/>
<feature type="transmembrane region" description="Helical" evidence="1">
    <location>
        <begin position="70"/>
        <end position="90"/>
    </location>
</feature>
<dbReference type="Pfam" id="PF08592">
    <property type="entry name" value="Anthrone_oxy"/>
    <property type="match status" value="1"/>
</dbReference>
<accession>A0AA46TE12</accession>
<dbReference type="EMBL" id="CP094970">
    <property type="protein sequence ID" value="UYM03475.1"/>
    <property type="molecule type" value="Genomic_DNA"/>
</dbReference>